<keyword evidence="6" id="KW-1185">Reference proteome</keyword>
<sequence length="187" mass="21122">MNGDERRKKIINILSSSKSPVAGVALAKELDVSRQVIVQDIALLRANGAAIFSTNRGYLIQADKQYSRVLKVVHEDDEVEEELSTIVDAGGHVKDVFVYHKVYGVIRAHMDIKSRRDVRNYLEEIRTGKSSLLKNVTSGYHYHTICAESEEVLDAIQEELKQKGFLAKLQDYEPVDFWGDNEDEAKA</sequence>
<evidence type="ECO:0000313" key="7">
    <source>
        <dbReference type="Proteomes" id="UP000324327"/>
    </source>
</evidence>
<dbReference type="InterPro" id="IPR004173">
    <property type="entry name" value="3H_domain"/>
</dbReference>
<dbReference type="PIRSF" id="PIRSF037847">
    <property type="entry name" value="NiaR"/>
    <property type="match status" value="1"/>
</dbReference>
<dbReference type="Pfam" id="PF08279">
    <property type="entry name" value="HTH_11"/>
    <property type="match status" value="1"/>
</dbReference>
<feature type="binding site" evidence="1">
    <location>
        <position position="143"/>
    </location>
    <ligand>
        <name>Ni(2+)</name>
        <dbReference type="ChEBI" id="CHEBI:49786"/>
    </ligand>
</feature>
<dbReference type="InterPro" id="IPR036390">
    <property type="entry name" value="WH_DNA-bd_sf"/>
</dbReference>
<dbReference type="Proteomes" id="UP000324327">
    <property type="component" value="Unassembled WGS sequence"/>
</dbReference>
<dbReference type="SUPFAM" id="SSF75500">
    <property type="entry name" value="Putative transcriptional regulator TM1602, C-terminal domain"/>
    <property type="match status" value="1"/>
</dbReference>
<dbReference type="InterPro" id="IPR026043">
    <property type="entry name" value="NadR"/>
</dbReference>
<reference evidence="5 7" key="4">
    <citation type="submission" date="2019-09" db="EMBL/GenBank/DDBJ databases">
        <title>Strain-level analysis of Eubacterium rectale using genomes from metagenomes.</title>
        <authorList>
            <person name="Karcher N."/>
            <person name="Segata N."/>
        </authorList>
    </citation>
    <scope>NUCLEOTIDE SEQUENCE [LARGE SCALE GENOMIC DNA]</scope>
    <source>
        <strain evidence="5 7">T3WBe13</strain>
    </source>
</reference>
<feature type="binding site" evidence="1">
    <location>
        <position position="82"/>
    </location>
    <ligand>
        <name>Ni(2+)</name>
        <dbReference type="ChEBI" id="CHEBI:49786"/>
    </ligand>
</feature>
<dbReference type="Gene3D" id="3.30.1340.20">
    <property type="entry name" value="3H domain"/>
    <property type="match status" value="1"/>
</dbReference>
<proteinExistence type="predicted"/>
<protein>
    <submittedName>
        <fullName evidence="5">Transcription repressor NadR</fullName>
    </submittedName>
</protein>
<dbReference type="InterPro" id="IPR013196">
    <property type="entry name" value="HTH_11"/>
</dbReference>
<dbReference type="PANTHER" id="PTHR40068:SF1">
    <property type="entry name" value="TRANSCRIPTION REPRESSOR NIAR-RELATED"/>
    <property type="match status" value="1"/>
</dbReference>
<dbReference type="EMBL" id="VSTF01000008">
    <property type="protein sequence ID" value="TYL59191.1"/>
    <property type="molecule type" value="Genomic_DNA"/>
</dbReference>
<feature type="domain" description="Helix-turn-helix type 11" evidence="3">
    <location>
        <begin position="6"/>
        <end position="58"/>
    </location>
</feature>
<evidence type="ECO:0000313" key="6">
    <source>
        <dbReference type="Proteomes" id="UP000049472"/>
    </source>
</evidence>
<dbReference type="InterPro" id="IPR035922">
    <property type="entry name" value="3H_dom_sf"/>
</dbReference>
<dbReference type="EMBL" id="CVRQ01000011">
    <property type="protein sequence ID" value="CRL34473.1"/>
    <property type="molecule type" value="Genomic_DNA"/>
</dbReference>
<keyword evidence="1" id="KW-0479">Metal-binding</keyword>
<gene>
    <name evidence="5" type="ORF">FYL31_08865</name>
    <name evidence="4" type="ORF">T1815_08401</name>
</gene>
<accession>A0A0M6WE55</accession>
<name>A0A0M6WE55_9FIRM</name>
<feature type="binding site" evidence="1">
    <location>
        <position position="74"/>
    </location>
    <ligand>
        <name>Ni(2+)</name>
        <dbReference type="ChEBI" id="CHEBI:49786"/>
    </ligand>
</feature>
<reference evidence="5 7" key="3">
    <citation type="submission" date="2019-08" db="EMBL/GenBank/DDBJ databases">
        <authorList>
            <person name="Duncan S."/>
            <person name="Walker A."/>
        </authorList>
    </citation>
    <scope>NUCLEOTIDE SEQUENCE [LARGE SCALE GENOMIC DNA]</scope>
    <source>
        <strain evidence="5 7">T3WBe13</strain>
    </source>
</reference>
<evidence type="ECO:0000313" key="4">
    <source>
        <dbReference type="EMBL" id="CRL34473.1"/>
    </source>
</evidence>
<dbReference type="GO" id="GO:0046872">
    <property type="term" value="F:metal ion binding"/>
    <property type="evidence" value="ECO:0007669"/>
    <property type="project" value="UniProtKB-KW"/>
</dbReference>
<dbReference type="InterPro" id="IPR036388">
    <property type="entry name" value="WH-like_DNA-bd_sf"/>
</dbReference>
<reference evidence="4" key="2">
    <citation type="submission" date="2015-05" db="EMBL/GenBank/DDBJ databases">
        <authorList>
            <person name="Wang D.B."/>
            <person name="Wang M."/>
        </authorList>
    </citation>
    <scope>NUCLEOTIDE SEQUENCE [LARGE SCALE GENOMIC DNA]</scope>
    <source>
        <strain evidence="4">T1-815</strain>
    </source>
</reference>
<dbReference type="Pfam" id="PF02829">
    <property type="entry name" value="3H"/>
    <property type="match status" value="1"/>
</dbReference>
<dbReference type="AlphaFoldDB" id="A0A0M6WE55"/>
<evidence type="ECO:0000259" key="3">
    <source>
        <dbReference type="Pfam" id="PF08279"/>
    </source>
</evidence>
<evidence type="ECO:0000313" key="5">
    <source>
        <dbReference type="EMBL" id="TYL59191.1"/>
    </source>
</evidence>
<keyword evidence="1" id="KW-0533">Nickel</keyword>
<dbReference type="SUPFAM" id="SSF46785">
    <property type="entry name" value="Winged helix' DNA-binding domain"/>
    <property type="match status" value="1"/>
</dbReference>
<dbReference type="RefSeq" id="WP_055061246.1">
    <property type="nucleotide sequence ID" value="NZ_CP100127.1"/>
</dbReference>
<organism evidence="4 6">
    <name type="scientific">Agathobacter rectalis</name>
    <dbReference type="NCBI Taxonomy" id="39491"/>
    <lineage>
        <taxon>Bacteria</taxon>
        <taxon>Bacillati</taxon>
        <taxon>Bacillota</taxon>
        <taxon>Clostridia</taxon>
        <taxon>Lachnospirales</taxon>
        <taxon>Lachnospiraceae</taxon>
        <taxon>Agathobacter</taxon>
    </lineage>
</organism>
<reference evidence="6" key="1">
    <citation type="submission" date="2015-05" db="EMBL/GenBank/DDBJ databases">
        <authorList>
            <consortium name="Pathogen Informatics"/>
        </authorList>
    </citation>
    <scope>NUCLEOTIDE SEQUENCE [LARGE SCALE GENOMIC DNA]</scope>
    <source>
        <strain evidence="6">T1-815</strain>
    </source>
</reference>
<dbReference type="PANTHER" id="PTHR40068">
    <property type="entry name" value="TRANSCRIPTION REPRESSOR NIAR-RELATED"/>
    <property type="match status" value="1"/>
</dbReference>
<dbReference type="Gene3D" id="1.10.10.10">
    <property type="entry name" value="Winged helix-like DNA-binding domain superfamily/Winged helix DNA-binding domain"/>
    <property type="match status" value="1"/>
</dbReference>
<feature type="binding site" evidence="1">
    <location>
        <position position="141"/>
    </location>
    <ligand>
        <name>Ni(2+)</name>
        <dbReference type="ChEBI" id="CHEBI:49786"/>
    </ligand>
</feature>
<evidence type="ECO:0000256" key="1">
    <source>
        <dbReference type="PIRSR" id="PIRSR037847-1"/>
    </source>
</evidence>
<feature type="domain" description="3H" evidence="2">
    <location>
        <begin position="71"/>
        <end position="166"/>
    </location>
</feature>
<evidence type="ECO:0000259" key="2">
    <source>
        <dbReference type="Pfam" id="PF02829"/>
    </source>
</evidence>
<dbReference type="Proteomes" id="UP000049472">
    <property type="component" value="Unassembled WGS sequence"/>
</dbReference>